<protein>
    <recommendedName>
        <fullName evidence="9">Glycogen synthase kinase 1</fullName>
    </recommendedName>
</protein>
<keyword evidence="3" id="KW-0309">Germination</keyword>
<proteinExistence type="inferred from homology"/>
<dbReference type="InterPro" id="IPR017441">
    <property type="entry name" value="Protein_kinase_ATP_BS"/>
</dbReference>
<dbReference type="CDD" id="cd14137">
    <property type="entry name" value="STKc_GSK3"/>
    <property type="match status" value="1"/>
</dbReference>
<dbReference type="AlphaFoldDB" id="A0A2T9YCG8"/>
<dbReference type="EMBL" id="MBFT01000504">
    <property type="protein sequence ID" value="PVU90042.1"/>
    <property type="molecule type" value="Genomic_DNA"/>
</dbReference>
<dbReference type="InterPro" id="IPR008271">
    <property type="entry name" value="Ser/Thr_kinase_AS"/>
</dbReference>
<dbReference type="SMART" id="SM00220">
    <property type="entry name" value="S_TKc"/>
    <property type="match status" value="1"/>
</dbReference>
<organism evidence="13 14">
    <name type="scientific">Furculomyces boomerangus</name>
    <dbReference type="NCBI Taxonomy" id="61424"/>
    <lineage>
        <taxon>Eukaryota</taxon>
        <taxon>Fungi</taxon>
        <taxon>Fungi incertae sedis</taxon>
        <taxon>Zoopagomycota</taxon>
        <taxon>Kickxellomycotina</taxon>
        <taxon>Harpellomycetes</taxon>
        <taxon>Harpellales</taxon>
        <taxon>Harpellaceae</taxon>
        <taxon>Furculomyces</taxon>
    </lineage>
</organism>
<comment type="function">
    <text evidence="8">Protein kinase that acts downstream of the MPS1 MAPK cascade as a highly conservative signal modulator that dictates growth, conidiation and pathogenicity. Phosphorylates HAT1 at 'Ser-8' to block its translocation from the nucleus to the cytoplasm where HAT1 positively regulates appressorium development and pathogenicity.</text>
</comment>
<keyword evidence="6" id="KW-0418">Kinase</keyword>
<evidence type="ECO:0000256" key="1">
    <source>
        <dbReference type="ARBA" id="ARBA00005527"/>
    </source>
</evidence>
<dbReference type="SUPFAM" id="SSF56112">
    <property type="entry name" value="Protein kinase-like (PK-like)"/>
    <property type="match status" value="1"/>
</dbReference>
<evidence type="ECO:0000313" key="13">
    <source>
        <dbReference type="EMBL" id="PVU90042.1"/>
    </source>
</evidence>
<accession>A0A2T9YCG8</accession>
<dbReference type="PROSITE" id="PS00107">
    <property type="entry name" value="PROTEIN_KINASE_ATP"/>
    <property type="match status" value="1"/>
</dbReference>
<dbReference type="FunFam" id="1.10.510.10:FF:000082">
    <property type="entry name" value="Shaggy-related protein kinase kappa"/>
    <property type="match status" value="1"/>
</dbReference>
<evidence type="ECO:0000256" key="3">
    <source>
        <dbReference type="ARBA" id="ARBA00022544"/>
    </source>
</evidence>
<dbReference type="Gene3D" id="1.10.510.10">
    <property type="entry name" value="Transferase(Phosphotransferase) domain 1"/>
    <property type="match status" value="1"/>
</dbReference>
<evidence type="ECO:0000313" key="14">
    <source>
        <dbReference type="Proteomes" id="UP000245699"/>
    </source>
</evidence>
<dbReference type="PANTHER" id="PTHR24057:SF0">
    <property type="entry name" value="PROTEIN KINASE SHAGGY-RELATED"/>
    <property type="match status" value="1"/>
</dbReference>
<evidence type="ECO:0000256" key="11">
    <source>
        <dbReference type="RuleBase" id="RU000304"/>
    </source>
</evidence>
<keyword evidence="14" id="KW-1185">Reference proteome</keyword>
<dbReference type="GO" id="GO:0007165">
    <property type="term" value="P:signal transduction"/>
    <property type="evidence" value="ECO:0007669"/>
    <property type="project" value="TreeGrafter"/>
</dbReference>
<evidence type="ECO:0000256" key="7">
    <source>
        <dbReference type="ARBA" id="ARBA00022840"/>
    </source>
</evidence>
<dbReference type="InterPro" id="IPR050591">
    <property type="entry name" value="GSK-3"/>
</dbReference>
<evidence type="ECO:0000256" key="8">
    <source>
        <dbReference type="ARBA" id="ARBA00055136"/>
    </source>
</evidence>
<dbReference type="PANTHER" id="PTHR24057">
    <property type="entry name" value="GLYCOGEN SYNTHASE KINASE-3 ALPHA"/>
    <property type="match status" value="1"/>
</dbReference>
<keyword evidence="2 11" id="KW-0723">Serine/threonine-protein kinase</keyword>
<dbReference type="GO" id="GO:0005634">
    <property type="term" value="C:nucleus"/>
    <property type="evidence" value="ECO:0007669"/>
    <property type="project" value="TreeGrafter"/>
</dbReference>
<evidence type="ECO:0000256" key="5">
    <source>
        <dbReference type="ARBA" id="ARBA00022741"/>
    </source>
</evidence>
<evidence type="ECO:0000256" key="2">
    <source>
        <dbReference type="ARBA" id="ARBA00022527"/>
    </source>
</evidence>
<dbReference type="InterPro" id="IPR011009">
    <property type="entry name" value="Kinase-like_dom_sf"/>
</dbReference>
<gene>
    <name evidence="13" type="ORF">BB559_004814</name>
</gene>
<keyword evidence="5 10" id="KW-0547">Nucleotide-binding</keyword>
<sequence>MNGLKMLDLDPRKINTVLSNVGQTGEEIEISYTNCKIVGNGSFGVVFQADLVPSGEKVAIKKVLQDKRFKNRELSVMRSVHHRNIVDLKYFFYSQGEKDDVYLNLVLEYIPETIYRVTRQYAKAKQPIPSLYIKLFMYQLFRSLNYIHSLGICHRDIKPQNLLVNSSTGVLKLCDFGSAKTLIVGEHNVSYICSRYYRAPELIFGATNYTGRIDVWSSGCVMAELILGQPLFPGESGIDQLVEIIKVLGTPSREQIRAMNPNYMDHRFPQIKPHPFSKIFRSRASPNSIDLITKLLEYTPTMRLSSVEVLIHPFFNELRQPGTTLHSDQPLPELFDFTLEELSVRPDLAQQLVPEHKRDEVRAMTGVDAYNFVPLNLPSPRPLALQ</sequence>
<keyword evidence="7 10" id="KW-0067">ATP-binding</keyword>
<dbReference type="GO" id="GO:0030154">
    <property type="term" value="P:cell differentiation"/>
    <property type="evidence" value="ECO:0007669"/>
    <property type="project" value="TreeGrafter"/>
</dbReference>
<dbReference type="FunFam" id="3.30.200.20:FF:000009">
    <property type="entry name" value="Glycogen synthase kinase-3 beta"/>
    <property type="match status" value="1"/>
</dbReference>
<dbReference type="InterPro" id="IPR000719">
    <property type="entry name" value="Prot_kinase_dom"/>
</dbReference>
<name>A0A2T9YCG8_9FUNG</name>
<dbReference type="GO" id="GO:0005524">
    <property type="term" value="F:ATP binding"/>
    <property type="evidence" value="ECO:0007669"/>
    <property type="project" value="UniProtKB-UniRule"/>
</dbReference>
<dbReference type="PROSITE" id="PS00108">
    <property type="entry name" value="PROTEIN_KINASE_ST"/>
    <property type="match status" value="1"/>
</dbReference>
<evidence type="ECO:0000259" key="12">
    <source>
        <dbReference type="PROSITE" id="PS50011"/>
    </source>
</evidence>
<feature type="binding site" evidence="10">
    <location>
        <position position="62"/>
    </location>
    <ligand>
        <name>ATP</name>
        <dbReference type="ChEBI" id="CHEBI:30616"/>
    </ligand>
</feature>
<dbReference type="GO" id="GO:0004712">
    <property type="term" value="F:protein serine/threonine/tyrosine kinase activity"/>
    <property type="evidence" value="ECO:0007669"/>
    <property type="project" value="TreeGrafter"/>
</dbReference>
<dbReference type="GO" id="GO:0005737">
    <property type="term" value="C:cytoplasm"/>
    <property type="evidence" value="ECO:0007669"/>
    <property type="project" value="TreeGrafter"/>
</dbReference>
<dbReference type="Pfam" id="PF00069">
    <property type="entry name" value="Pkinase"/>
    <property type="match status" value="1"/>
</dbReference>
<dbReference type="STRING" id="61424.A0A2T9YCG8"/>
<reference evidence="13 14" key="1">
    <citation type="journal article" date="2018" name="MBio">
        <title>Comparative Genomics Reveals the Core Gene Toolbox for the Fungus-Insect Symbiosis.</title>
        <authorList>
            <person name="Wang Y."/>
            <person name="Stata M."/>
            <person name="Wang W."/>
            <person name="Stajich J.E."/>
            <person name="White M.M."/>
            <person name="Moncalvo J.M."/>
        </authorList>
    </citation>
    <scope>NUCLEOTIDE SEQUENCE [LARGE SCALE GENOMIC DNA]</scope>
    <source>
        <strain evidence="13 14">AUS-77-4</strain>
    </source>
</reference>
<dbReference type="Gene3D" id="3.30.200.20">
    <property type="entry name" value="Phosphorylase Kinase, domain 1"/>
    <property type="match status" value="1"/>
</dbReference>
<evidence type="ECO:0000256" key="4">
    <source>
        <dbReference type="ARBA" id="ARBA00022679"/>
    </source>
</evidence>
<dbReference type="PROSITE" id="PS50011">
    <property type="entry name" value="PROTEIN_KINASE_DOM"/>
    <property type="match status" value="1"/>
</dbReference>
<dbReference type="OrthoDB" id="272141at2759"/>
<evidence type="ECO:0000256" key="9">
    <source>
        <dbReference type="ARBA" id="ARBA00072289"/>
    </source>
</evidence>
<dbReference type="Proteomes" id="UP000245699">
    <property type="component" value="Unassembled WGS sequence"/>
</dbReference>
<dbReference type="InterPro" id="IPR039192">
    <property type="entry name" value="STKc_GSK3"/>
</dbReference>
<comment type="similarity">
    <text evidence="1">Belongs to the protein kinase superfamily. CMGC Ser/Thr protein kinase family. GSK-3 subfamily.</text>
</comment>
<feature type="domain" description="Protein kinase" evidence="12">
    <location>
        <begin position="32"/>
        <end position="315"/>
    </location>
</feature>
<evidence type="ECO:0000256" key="6">
    <source>
        <dbReference type="ARBA" id="ARBA00022777"/>
    </source>
</evidence>
<keyword evidence="4" id="KW-0808">Transferase</keyword>
<evidence type="ECO:0000256" key="10">
    <source>
        <dbReference type="PROSITE-ProRule" id="PRU10141"/>
    </source>
</evidence>
<dbReference type="GO" id="GO:0004674">
    <property type="term" value="F:protein serine/threonine kinase activity"/>
    <property type="evidence" value="ECO:0007669"/>
    <property type="project" value="UniProtKB-KW"/>
</dbReference>
<comment type="caution">
    <text evidence="13">The sequence shown here is derived from an EMBL/GenBank/DDBJ whole genome shotgun (WGS) entry which is preliminary data.</text>
</comment>